<reference evidence="3 4" key="1">
    <citation type="submission" date="2019-10" db="EMBL/GenBank/DDBJ databases">
        <title>Assembly and Annotation for the nematode Trichostrongylus colubriformis.</title>
        <authorList>
            <person name="Martin J."/>
        </authorList>
    </citation>
    <scope>NUCLEOTIDE SEQUENCE [LARGE SCALE GENOMIC DNA]</scope>
    <source>
        <strain evidence="3">G859</strain>
        <tissue evidence="3">Whole worm</tissue>
    </source>
</reference>
<gene>
    <name evidence="3" type="ORF">GCK32_008830</name>
</gene>
<proteinExistence type="predicted"/>
<evidence type="ECO:0000256" key="1">
    <source>
        <dbReference type="SAM" id="MobiDB-lite"/>
    </source>
</evidence>
<feature type="non-terminal residue" evidence="3">
    <location>
        <position position="136"/>
    </location>
</feature>
<feature type="chain" id="PRO_5042894327" evidence="2">
    <location>
        <begin position="20"/>
        <end position="136"/>
    </location>
</feature>
<feature type="signal peptide" evidence="2">
    <location>
        <begin position="1"/>
        <end position="19"/>
    </location>
</feature>
<feature type="region of interest" description="Disordered" evidence="1">
    <location>
        <begin position="29"/>
        <end position="100"/>
    </location>
</feature>
<dbReference type="EMBL" id="WIXE01020766">
    <property type="protein sequence ID" value="KAK5968978.1"/>
    <property type="molecule type" value="Genomic_DNA"/>
</dbReference>
<dbReference type="Proteomes" id="UP001331761">
    <property type="component" value="Unassembled WGS sequence"/>
</dbReference>
<dbReference type="AlphaFoldDB" id="A0AAN8FRF0"/>
<accession>A0AAN8FRF0</accession>
<evidence type="ECO:0000313" key="3">
    <source>
        <dbReference type="EMBL" id="KAK5968978.1"/>
    </source>
</evidence>
<keyword evidence="4" id="KW-1185">Reference proteome</keyword>
<name>A0AAN8FRF0_TRICO</name>
<organism evidence="3 4">
    <name type="scientific">Trichostrongylus colubriformis</name>
    <name type="common">Black scour worm</name>
    <dbReference type="NCBI Taxonomy" id="6319"/>
    <lineage>
        <taxon>Eukaryota</taxon>
        <taxon>Metazoa</taxon>
        <taxon>Ecdysozoa</taxon>
        <taxon>Nematoda</taxon>
        <taxon>Chromadorea</taxon>
        <taxon>Rhabditida</taxon>
        <taxon>Rhabditina</taxon>
        <taxon>Rhabditomorpha</taxon>
        <taxon>Strongyloidea</taxon>
        <taxon>Trichostrongylidae</taxon>
        <taxon>Trichostrongylus</taxon>
    </lineage>
</organism>
<sequence>MLRVVVALSFPGTVMIATAVLLCARIPSNPSHQNEHVKLHQTTSSETKESGETQERVKTGSKEKQKTKASSDSRQNRRRRISGVRKVSAKGMMSKTSVDATKQVLRPIRVLKGLNTSATQGSLEEAQYVLSFMNVM</sequence>
<feature type="compositionally biased region" description="Basic and acidic residues" evidence="1">
    <location>
        <begin position="46"/>
        <end position="75"/>
    </location>
</feature>
<evidence type="ECO:0000313" key="4">
    <source>
        <dbReference type="Proteomes" id="UP001331761"/>
    </source>
</evidence>
<evidence type="ECO:0000256" key="2">
    <source>
        <dbReference type="SAM" id="SignalP"/>
    </source>
</evidence>
<protein>
    <submittedName>
        <fullName evidence="3">Uncharacterized protein</fullName>
    </submittedName>
</protein>
<keyword evidence="2" id="KW-0732">Signal</keyword>
<comment type="caution">
    <text evidence="3">The sequence shown here is derived from an EMBL/GenBank/DDBJ whole genome shotgun (WGS) entry which is preliminary data.</text>
</comment>